<comment type="cofactor">
    <cofactor evidence="1 6">
        <name>FAD</name>
        <dbReference type="ChEBI" id="CHEBI:57692"/>
    </cofactor>
</comment>
<organism evidence="8">
    <name type="scientific">Cacopsylla melanoneura</name>
    <dbReference type="NCBI Taxonomy" id="428564"/>
    <lineage>
        <taxon>Eukaryota</taxon>
        <taxon>Metazoa</taxon>
        <taxon>Ecdysozoa</taxon>
        <taxon>Arthropoda</taxon>
        <taxon>Hexapoda</taxon>
        <taxon>Insecta</taxon>
        <taxon>Pterygota</taxon>
        <taxon>Neoptera</taxon>
        <taxon>Paraneoptera</taxon>
        <taxon>Hemiptera</taxon>
        <taxon>Sternorrhyncha</taxon>
        <taxon>Psylloidea</taxon>
        <taxon>Psyllidae</taxon>
        <taxon>Psyllinae</taxon>
        <taxon>Cacopsylla</taxon>
    </lineage>
</organism>
<dbReference type="GO" id="GO:0005737">
    <property type="term" value="C:cytoplasm"/>
    <property type="evidence" value="ECO:0007669"/>
    <property type="project" value="TreeGrafter"/>
</dbReference>
<sequence length="337" mass="37716">MGSNYKVAILGAGVVGLSTAIEFQSRFPSCELTLIADKFTLDTTSDGAAGLFDPSPSFMGPDFETTREWIKYSYEYYKGLLGADCGVNEISGYVLTHCGEKYSENHYLKPILPKYRRLSEEELADMSPGDWKFGSFLTTLTIANRIYQPWCMQMFKSRGGKIIQRHISSFSDLGKEFNFVFNCTGLGATALCDDIFVIPIRGQIIRIQDPSIDKFYMSDYSTYIVPNGYSITLGGTQQFGNYDYRVDNYDTESILTRCSRILPQVKTYNGPVESWVGLRPYRYCVRVEHEKTANVEIIHNYGHGGYGVTSAPGSARSAVGVFETTHKTGEGNVVYKT</sequence>
<evidence type="ECO:0000256" key="5">
    <source>
        <dbReference type="ARBA" id="ARBA00023002"/>
    </source>
</evidence>
<feature type="binding site" evidence="6">
    <location>
        <begin position="44"/>
        <end position="45"/>
    </location>
    <ligand>
        <name>FAD</name>
        <dbReference type="ChEBI" id="CHEBI:57692"/>
    </ligand>
</feature>
<dbReference type="GO" id="GO:0003884">
    <property type="term" value="F:D-amino-acid oxidase activity"/>
    <property type="evidence" value="ECO:0007669"/>
    <property type="project" value="InterPro"/>
</dbReference>
<feature type="binding site" evidence="6">
    <location>
        <position position="279"/>
    </location>
    <ligand>
        <name>D-dopa</name>
        <dbReference type="ChEBI" id="CHEBI:149689"/>
    </ligand>
</feature>
<evidence type="ECO:0000259" key="7">
    <source>
        <dbReference type="Pfam" id="PF01266"/>
    </source>
</evidence>
<dbReference type="PROSITE" id="PS00677">
    <property type="entry name" value="DAO"/>
    <property type="match status" value="1"/>
</dbReference>
<evidence type="ECO:0000256" key="4">
    <source>
        <dbReference type="ARBA" id="ARBA00022827"/>
    </source>
</evidence>
<dbReference type="Gene3D" id="3.40.50.720">
    <property type="entry name" value="NAD(P)-binding Rossmann-like Domain"/>
    <property type="match status" value="1"/>
</dbReference>
<keyword evidence="3" id="KW-0285">Flavoprotein</keyword>
<evidence type="ECO:0000313" key="8">
    <source>
        <dbReference type="EMBL" id="CAG6672406.1"/>
    </source>
</evidence>
<keyword evidence="5" id="KW-0560">Oxidoreductase</keyword>
<feature type="binding site" evidence="6">
    <location>
        <position position="223"/>
    </location>
    <ligand>
        <name>D-dopa</name>
        <dbReference type="ChEBI" id="CHEBI:149689"/>
    </ligand>
</feature>
<dbReference type="GO" id="GO:0071949">
    <property type="term" value="F:FAD binding"/>
    <property type="evidence" value="ECO:0007669"/>
    <property type="project" value="InterPro"/>
</dbReference>
<dbReference type="GO" id="GO:0019478">
    <property type="term" value="P:D-amino acid catabolic process"/>
    <property type="evidence" value="ECO:0007669"/>
    <property type="project" value="TreeGrafter"/>
</dbReference>
<feature type="binding site" evidence="6">
    <location>
        <position position="184"/>
    </location>
    <ligand>
        <name>FAD</name>
        <dbReference type="ChEBI" id="CHEBI:57692"/>
    </ligand>
</feature>
<dbReference type="AlphaFoldDB" id="A0A8D8SPP5"/>
<dbReference type="Gene3D" id="3.30.9.10">
    <property type="entry name" value="D-Amino Acid Oxidase, subunit A, domain 2"/>
    <property type="match status" value="1"/>
</dbReference>
<evidence type="ECO:0000256" key="6">
    <source>
        <dbReference type="PIRSR" id="PIRSR000189-1"/>
    </source>
</evidence>
<protein>
    <submittedName>
        <fullName evidence="8">D-aspartate oxidase</fullName>
    </submittedName>
</protein>
<proteinExistence type="inferred from homology"/>
<feature type="domain" description="FAD dependent oxidoreductase" evidence="7">
    <location>
        <begin position="6"/>
        <end position="316"/>
    </location>
</feature>
<feature type="binding site" evidence="6">
    <location>
        <position position="305"/>
    </location>
    <ligand>
        <name>D-dopa</name>
        <dbReference type="ChEBI" id="CHEBI:149689"/>
    </ligand>
</feature>
<dbReference type="EMBL" id="HBUF01228473">
    <property type="protein sequence ID" value="CAG6672406.1"/>
    <property type="molecule type" value="Transcribed_RNA"/>
</dbReference>
<dbReference type="InterPro" id="IPR006076">
    <property type="entry name" value="FAD-dep_OxRdtase"/>
</dbReference>
<evidence type="ECO:0000256" key="2">
    <source>
        <dbReference type="ARBA" id="ARBA00006730"/>
    </source>
</evidence>
<evidence type="ECO:0000256" key="1">
    <source>
        <dbReference type="ARBA" id="ARBA00001974"/>
    </source>
</evidence>
<evidence type="ECO:0000256" key="3">
    <source>
        <dbReference type="ARBA" id="ARBA00022630"/>
    </source>
</evidence>
<dbReference type="InterPro" id="IPR023209">
    <property type="entry name" value="DAO"/>
</dbReference>
<name>A0A8D8SPP5_9HEMI</name>
<comment type="similarity">
    <text evidence="2">Belongs to the DAMOX/DASOX family.</text>
</comment>
<keyword evidence="4 6" id="KW-0274">FAD</keyword>
<dbReference type="SUPFAM" id="SSF54373">
    <property type="entry name" value="FAD-linked reductases, C-terminal domain"/>
    <property type="match status" value="1"/>
</dbReference>
<dbReference type="PANTHER" id="PTHR11530">
    <property type="entry name" value="D-AMINO ACID OXIDASE"/>
    <property type="match status" value="1"/>
</dbReference>
<feature type="binding site" evidence="6">
    <location>
        <begin position="49"/>
        <end position="51"/>
    </location>
    <ligand>
        <name>FAD</name>
        <dbReference type="ChEBI" id="CHEBI:57692"/>
    </ligand>
</feature>
<reference evidence="8" key="1">
    <citation type="submission" date="2021-05" db="EMBL/GenBank/DDBJ databases">
        <authorList>
            <person name="Alioto T."/>
            <person name="Alioto T."/>
            <person name="Gomez Garrido J."/>
        </authorList>
    </citation>
    <scope>NUCLEOTIDE SEQUENCE</scope>
</reference>
<dbReference type="SUPFAM" id="SSF51971">
    <property type="entry name" value="Nucleotide-binding domain"/>
    <property type="match status" value="1"/>
</dbReference>
<dbReference type="PANTHER" id="PTHR11530:SF17">
    <property type="entry name" value="RE49860P"/>
    <property type="match status" value="1"/>
</dbReference>
<dbReference type="PIRSF" id="PIRSF000189">
    <property type="entry name" value="D-aa_oxidase"/>
    <property type="match status" value="1"/>
</dbReference>
<feature type="binding site" evidence="6">
    <location>
        <begin position="304"/>
        <end position="309"/>
    </location>
    <ligand>
        <name>FAD</name>
        <dbReference type="ChEBI" id="CHEBI:57692"/>
    </ligand>
</feature>
<dbReference type="InterPro" id="IPR006181">
    <property type="entry name" value="D-amino_acid_oxidase_CS"/>
</dbReference>
<accession>A0A8D8SPP5</accession>
<dbReference type="Pfam" id="PF01266">
    <property type="entry name" value="DAO"/>
    <property type="match status" value="1"/>
</dbReference>